<evidence type="ECO:0000313" key="4">
    <source>
        <dbReference type="EMBL" id="KAG1355028.1"/>
    </source>
</evidence>
<dbReference type="Proteomes" id="UP000797356">
    <property type="component" value="Chromosome 7"/>
</dbReference>
<evidence type="ECO:0000256" key="1">
    <source>
        <dbReference type="ARBA" id="ARBA00022658"/>
    </source>
</evidence>
<dbReference type="GO" id="GO:0005085">
    <property type="term" value="F:guanyl-nucleotide exchange factor activity"/>
    <property type="evidence" value="ECO:0007669"/>
    <property type="project" value="UniProtKB-UniRule"/>
</dbReference>
<dbReference type="PANTHER" id="PTHR33101:SF47">
    <property type="entry name" value="ROP GUANINE NUCLEOTIDE EXCHANGE FACTOR 2-RELATED"/>
    <property type="match status" value="1"/>
</dbReference>
<protein>
    <submittedName>
        <fullName evidence="4">Putative Rop guanine nucleotide exchange factor 3</fullName>
    </submittedName>
</protein>
<dbReference type="Pfam" id="PF03759">
    <property type="entry name" value="PRONE"/>
    <property type="match status" value="1"/>
</dbReference>
<dbReference type="EMBL" id="CM017878">
    <property type="protein sequence ID" value="KAG1355028.1"/>
    <property type="molecule type" value="Genomic_DNA"/>
</dbReference>
<reference evidence="4" key="1">
    <citation type="journal article" date="2017" name="Gigascience">
        <title>The genome draft of coconut (Cocos nucifera).</title>
        <authorList>
            <person name="Xiao Y."/>
            <person name="Xu P."/>
            <person name="Fan H."/>
            <person name="Baudouin L."/>
            <person name="Xia W."/>
            <person name="Bocs S."/>
            <person name="Xu J."/>
            <person name="Li Q."/>
            <person name="Guo A."/>
            <person name="Zhou L."/>
            <person name="Li J."/>
            <person name="Wu Y."/>
            <person name="Ma Z."/>
            <person name="Armero A."/>
            <person name="Issali A.E."/>
            <person name="Liu N."/>
            <person name="Peng M."/>
            <person name="Yang Y."/>
        </authorList>
    </citation>
    <scope>NUCLEOTIDE SEQUENCE</scope>
    <source>
        <tissue evidence="4">Spear leaf of Hainan Tall coconut</tissue>
    </source>
</reference>
<reference evidence="4" key="2">
    <citation type="submission" date="2019-07" db="EMBL/GenBank/DDBJ databases">
        <authorList>
            <person name="Yang Y."/>
            <person name="Bocs S."/>
            <person name="Baudouin L."/>
        </authorList>
    </citation>
    <scope>NUCLEOTIDE SEQUENCE</scope>
    <source>
        <tissue evidence="4">Spear leaf of Hainan Tall coconut</tissue>
    </source>
</reference>
<dbReference type="PROSITE" id="PS51334">
    <property type="entry name" value="PRONE"/>
    <property type="match status" value="1"/>
</dbReference>
<evidence type="ECO:0000259" key="3">
    <source>
        <dbReference type="PROSITE" id="PS51334"/>
    </source>
</evidence>
<evidence type="ECO:0000313" key="5">
    <source>
        <dbReference type="Proteomes" id="UP000797356"/>
    </source>
</evidence>
<dbReference type="InterPro" id="IPR005512">
    <property type="entry name" value="PRONE_dom"/>
</dbReference>
<keyword evidence="1 2" id="KW-0344">Guanine-nucleotide releasing factor</keyword>
<sequence>MWRREMDCLVSVCDYIVEFYPSFQNLPDGTTLEEILDGFQNTEFWYVDEGKQSSIACTSRSFRRVIHRDGEKWWLPVPCVPASGLPERSQKELQQKRECANQIHKAAMAINGAILAEIYLFLRDPWLGTVFCIRVR</sequence>
<proteinExistence type="predicted"/>
<dbReference type="PANTHER" id="PTHR33101">
    <property type="entry name" value="ROP GUANINE NUCLEOTIDE EXCHANGE FACTOR 1"/>
    <property type="match status" value="1"/>
</dbReference>
<dbReference type="OrthoDB" id="1053009at2759"/>
<organism evidence="4 5">
    <name type="scientific">Cocos nucifera</name>
    <name type="common">Coconut palm</name>
    <dbReference type="NCBI Taxonomy" id="13894"/>
    <lineage>
        <taxon>Eukaryota</taxon>
        <taxon>Viridiplantae</taxon>
        <taxon>Streptophyta</taxon>
        <taxon>Embryophyta</taxon>
        <taxon>Tracheophyta</taxon>
        <taxon>Spermatophyta</taxon>
        <taxon>Magnoliopsida</taxon>
        <taxon>Liliopsida</taxon>
        <taxon>Arecaceae</taxon>
        <taxon>Arecoideae</taxon>
        <taxon>Cocoseae</taxon>
        <taxon>Attaleinae</taxon>
        <taxon>Cocos</taxon>
    </lineage>
</organism>
<name>A0A8K0IFV7_COCNU</name>
<dbReference type="InterPro" id="IPR038937">
    <property type="entry name" value="RopGEF"/>
</dbReference>
<dbReference type="AlphaFoldDB" id="A0A8K0IFV7"/>
<gene>
    <name evidence="4" type="ORF">COCNU_07G011400</name>
</gene>
<comment type="caution">
    <text evidence="4">The sequence shown here is derived from an EMBL/GenBank/DDBJ whole genome shotgun (WGS) entry which is preliminary data.</text>
</comment>
<evidence type="ECO:0000256" key="2">
    <source>
        <dbReference type="PROSITE-ProRule" id="PRU00663"/>
    </source>
</evidence>
<feature type="domain" description="PRONE" evidence="3">
    <location>
        <begin position="1"/>
        <end position="136"/>
    </location>
</feature>
<dbReference type="Gene3D" id="1.20.58.2010">
    <property type="entry name" value="PRONE domain, subdomain 1"/>
    <property type="match status" value="2"/>
</dbReference>
<accession>A0A8K0IFV7</accession>
<keyword evidence="5" id="KW-1185">Reference proteome</keyword>